<proteinExistence type="predicted"/>
<keyword evidence="3" id="KW-1185">Reference proteome</keyword>
<accession>A0A6C2UP86</accession>
<evidence type="ECO:0000313" key="2">
    <source>
        <dbReference type="EMBL" id="VGO21127.1"/>
    </source>
</evidence>
<sequence length="239" mass="26841">MIVQPDFLDHWKTVLLCDLLDDPCAPTYVIRLWAHCQNRKTSRFARTCDGLLKAICKATPHDADKFEAAMQEVGFIEIKDDHIVIHDWDAVNASLIASWNNGGKGGRRPKKNPEKTHGLSVGVPNKTQTEPIREEKMRLEKIGECGASDEAPPPAPNSKFIAPTKKQVAEHIWNTAKAKKLEIAEDKTESMAEQIFCHYENADWRLSGGKGGKMKDWKLAVTKWIMGDVEDGKIKRARA</sequence>
<organism evidence="2 3">
    <name type="scientific">Pontiella sulfatireligans</name>
    <dbReference type="NCBI Taxonomy" id="2750658"/>
    <lineage>
        <taxon>Bacteria</taxon>
        <taxon>Pseudomonadati</taxon>
        <taxon>Kiritimatiellota</taxon>
        <taxon>Kiritimatiellia</taxon>
        <taxon>Kiritimatiellales</taxon>
        <taxon>Pontiellaceae</taxon>
        <taxon>Pontiella</taxon>
    </lineage>
</organism>
<evidence type="ECO:0000256" key="1">
    <source>
        <dbReference type="SAM" id="MobiDB-lite"/>
    </source>
</evidence>
<dbReference type="EMBL" id="CAAHFH010000002">
    <property type="protein sequence ID" value="VGO21127.1"/>
    <property type="molecule type" value="Genomic_DNA"/>
</dbReference>
<feature type="region of interest" description="Disordered" evidence="1">
    <location>
        <begin position="99"/>
        <end position="125"/>
    </location>
</feature>
<reference evidence="2 3" key="1">
    <citation type="submission" date="2019-04" db="EMBL/GenBank/DDBJ databases">
        <authorList>
            <person name="Van Vliet M D."/>
        </authorList>
    </citation>
    <scope>NUCLEOTIDE SEQUENCE [LARGE SCALE GENOMIC DNA]</scope>
    <source>
        <strain evidence="2 3">F21</strain>
    </source>
</reference>
<dbReference type="Proteomes" id="UP000346198">
    <property type="component" value="Unassembled WGS sequence"/>
</dbReference>
<dbReference type="AlphaFoldDB" id="A0A6C2UP86"/>
<gene>
    <name evidence="2" type="ORF">SCARR_03197</name>
</gene>
<evidence type="ECO:0000313" key="3">
    <source>
        <dbReference type="Proteomes" id="UP000346198"/>
    </source>
</evidence>
<name>A0A6C2UP86_9BACT</name>
<protein>
    <submittedName>
        <fullName evidence="2">Uncharacterized protein</fullName>
    </submittedName>
</protein>